<sequence length="177" mass="19614">MATKCEDLPEECWGITLKKLDHHSQFQSLSLVSKSFLALTNRFRLNFTLTNQTILLHRTISNSLGTGPKLPELEVLSVAGSGFSGKGLKTISQRCSGILRLDLEGCVAATTQQVEELVTMCGRLREINLRGCHSVEVFTVANRIVSLRRSYLKVIPPSTLPFSDCRKHLCSHGCLLE</sequence>
<evidence type="ECO:0000313" key="3">
    <source>
        <dbReference type="Proteomes" id="UP000077755"/>
    </source>
</evidence>
<proteinExistence type="predicted"/>
<evidence type="ECO:0000313" key="2">
    <source>
        <dbReference type="EMBL" id="WOG99291.1"/>
    </source>
</evidence>
<dbReference type="EMBL" id="CP093347">
    <property type="protein sequence ID" value="WOG99291.1"/>
    <property type="molecule type" value="Genomic_DNA"/>
</dbReference>
<dbReference type="SUPFAM" id="SSF52047">
    <property type="entry name" value="RNI-like"/>
    <property type="match status" value="1"/>
</dbReference>
<organism evidence="2 3">
    <name type="scientific">Daucus carota subsp. sativus</name>
    <name type="common">Carrot</name>
    <dbReference type="NCBI Taxonomy" id="79200"/>
    <lineage>
        <taxon>Eukaryota</taxon>
        <taxon>Viridiplantae</taxon>
        <taxon>Streptophyta</taxon>
        <taxon>Embryophyta</taxon>
        <taxon>Tracheophyta</taxon>
        <taxon>Spermatophyta</taxon>
        <taxon>Magnoliopsida</taxon>
        <taxon>eudicotyledons</taxon>
        <taxon>Gunneridae</taxon>
        <taxon>Pentapetalae</taxon>
        <taxon>asterids</taxon>
        <taxon>campanulids</taxon>
        <taxon>Apiales</taxon>
        <taxon>Apiaceae</taxon>
        <taxon>Apioideae</taxon>
        <taxon>Scandiceae</taxon>
        <taxon>Daucinae</taxon>
        <taxon>Daucus</taxon>
        <taxon>Daucus sect. Daucus</taxon>
    </lineage>
</organism>
<dbReference type="Proteomes" id="UP000077755">
    <property type="component" value="Chromosome 5"/>
</dbReference>
<dbReference type="Gene3D" id="3.80.10.10">
    <property type="entry name" value="Ribonuclease Inhibitor"/>
    <property type="match status" value="1"/>
</dbReference>
<reference evidence="2" key="2">
    <citation type="submission" date="2022-03" db="EMBL/GenBank/DDBJ databases">
        <title>Draft title - Genomic analysis of global carrot germplasm unveils the trajectory of domestication and the origin of high carotenoid orange carrot.</title>
        <authorList>
            <person name="Iorizzo M."/>
            <person name="Ellison S."/>
            <person name="Senalik D."/>
            <person name="Macko-Podgorni A."/>
            <person name="Grzebelus D."/>
            <person name="Bostan H."/>
            <person name="Rolling W."/>
            <person name="Curaba J."/>
            <person name="Simon P."/>
        </authorList>
    </citation>
    <scope>NUCLEOTIDE SEQUENCE</scope>
    <source>
        <tissue evidence="2">Leaf</tissue>
    </source>
</reference>
<dbReference type="AlphaFoldDB" id="A0AAF0X2C3"/>
<gene>
    <name evidence="2" type="ORF">DCAR_0518639</name>
</gene>
<dbReference type="Pfam" id="PF00646">
    <property type="entry name" value="F-box"/>
    <property type="match status" value="1"/>
</dbReference>
<dbReference type="InterPro" id="IPR001810">
    <property type="entry name" value="F-box_dom"/>
</dbReference>
<evidence type="ECO:0000259" key="1">
    <source>
        <dbReference type="Pfam" id="PF00646"/>
    </source>
</evidence>
<accession>A0AAF0X2C3</accession>
<name>A0AAF0X2C3_DAUCS</name>
<keyword evidence="3" id="KW-1185">Reference proteome</keyword>
<feature type="domain" description="F-box" evidence="1">
    <location>
        <begin position="6"/>
        <end position="47"/>
    </location>
</feature>
<dbReference type="InterPro" id="IPR032675">
    <property type="entry name" value="LRR_dom_sf"/>
</dbReference>
<protein>
    <recommendedName>
        <fullName evidence="1">F-box domain-containing protein</fullName>
    </recommendedName>
</protein>
<reference evidence="2" key="1">
    <citation type="journal article" date="2016" name="Nat. Genet.">
        <title>A high-quality carrot genome assembly provides new insights into carotenoid accumulation and asterid genome evolution.</title>
        <authorList>
            <person name="Iorizzo M."/>
            <person name="Ellison S."/>
            <person name="Senalik D."/>
            <person name="Zeng P."/>
            <person name="Satapoomin P."/>
            <person name="Huang J."/>
            <person name="Bowman M."/>
            <person name="Iovene M."/>
            <person name="Sanseverino W."/>
            <person name="Cavagnaro P."/>
            <person name="Yildiz M."/>
            <person name="Macko-Podgorni A."/>
            <person name="Moranska E."/>
            <person name="Grzebelus E."/>
            <person name="Grzebelus D."/>
            <person name="Ashrafi H."/>
            <person name="Zheng Z."/>
            <person name="Cheng S."/>
            <person name="Spooner D."/>
            <person name="Van Deynze A."/>
            <person name="Simon P."/>
        </authorList>
    </citation>
    <scope>NUCLEOTIDE SEQUENCE</scope>
    <source>
        <tissue evidence="2">Leaf</tissue>
    </source>
</reference>